<evidence type="ECO:0000256" key="2">
    <source>
        <dbReference type="ARBA" id="ARBA00023002"/>
    </source>
</evidence>
<dbReference type="GO" id="GO:0051536">
    <property type="term" value="F:iron-sulfur cluster binding"/>
    <property type="evidence" value="ECO:0007669"/>
    <property type="project" value="UniProtKB-KW"/>
</dbReference>
<evidence type="ECO:0000256" key="1">
    <source>
        <dbReference type="ARBA" id="ARBA00022723"/>
    </source>
</evidence>
<dbReference type="eggNOG" id="COG1908">
    <property type="taxonomic scope" value="Bacteria"/>
</dbReference>
<dbReference type="EMBL" id="CP000860">
    <property type="protein sequence ID" value="ACA58683.1"/>
    <property type="molecule type" value="Genomic_DNA"/>
</dbReference>
<keyword evidence="1" id="KW-0479">Metal-binding</keyword>
<gene>
    <name evidence="6" type="ordered locus">Daud_0115</name>
</gene>
<dbReference type="AlphaFoldDB" id="B1I1F8"/>
<dbReference type="InterPro" id="IPR003813">
    <property type="entry name" value="MvhD/FlpD"/>
</dbReference>
<keyword evidence="3" id="KW-0408">Iron</keyword>
<dbReference type="STRING" id="477974.Daud_0115"/>
<dbReference type="OrthoDB" id="9785566at2"/>
<dbReference type="Proteomes" id="UP000008544">
    <property type="component" value="Chromosome"/>
</dbReference>
<accession>B1I1F8</accession>
<keyword evidence="4" id="KW-0411">Iron-sulfur</keyword>
<dbReference type="HOGENOM" id="CLU_095272_2_0_9"/>
<feature type="domain" description="F420-non-reducing hydrogenase iron-sulfur subunit D" evidence="5">
    <location>
        <begin position="72"/>
        <end position="156"/>
    </location>
</feature>
<protein>
    <submittedName>
        <fullName evidence="6">Methyl-viologen-reducing hydrogenase, delta subunit</fullName>
    </submittedName>
</protein>
<feature type="domain" description="F420-non-reducing hydrogenase iron-sulfur subunit D" evidence="5">
    <location>
        <begin position="10"/>
        <end position="61"/>
    </location>
</feature>
<evidence type="ECO:0000313" key="6">
    <source>
        <dbReference type="EMBL" id="ACA58683.1"/>
    </source>
</evidence>
<keyword evidence="7" id="KW-1185">Reference proteome</keyword>
<sequence length="173" mass="18724">MVETEWRPKIIVFCCHRCAPGAADTAGIMRLQYPPEVLIIRVPCSGRVDEEFILRAFAGGTELTEKLRRVGVDEEFILRAFAGGADGVVVAGCLEGTCHYLVGNTRAARRVERMRTFLSEVGLEAERLEMHHMAASMGTSFARMAADFTGRVRLLGPAFPAVHAASAEGGSGL</sequence>
<proteinExistence type="predicted"/>
<dbReference type="GO" id="GO:0016491">
    <property type="term" value="F:oxidoreductase activity"/>
    <property type="evidence" value="ECO:0007669"/>
    <property type="project" value="UniProtKB-KW"/>
</dbReference>
<reference evidence="6 7" key="2">
    <citation type="journal article" date="2008" name="Science">
        <title>Environmental genomics reveals a single-species ecosystem deep within Earth.</title>
        <authorList>
            <person name="Chivian D."/>
            <person name="Brodie E.L."/>
            <person name="Alm E.J."/>
            <person name="Culley D.E."/>
            <person name="Dehal P.S."/>
            <person name="Desantis T.Z."/>
            <person name="Gihring T.M."/>
            <person name="Lapidus A."/>
            <person name="Lin L.H."/>
            <person name="Lowry S.R."/>
            <person name="Moser D.P."/>
            <person name="Richardson P.M."/>
            <person name="Southam G."/>
            <person name="Wanger G."/>
            <person name="Pratt L.M."/>
            <person name="Andersen G.L."/>
            <person name="Hazen T.C."/>
            <person name="Brockman F.J."/>
            <person name="Arkin A.P."/>
            <person name="Onstott T.C."/>
        </authorList>
    </citation>
    <scope>NUCLEOTIDE SEQUENCE [LARGE SCALE GENOMIC DNA]</scope>
    <source>
        <strain evidence="6 7">MP104C</strain>
    </source>
</reference>
<dbReference type="KEGG" id="dau:Daud_0115"/>
<name>B1I1F8_DESAP</name>
<reference evidence="7" key="1">
    <citation type="submission" date="2007-10" db="EMBL/GenBank/DDBJ databases">
        <title>Complete sequence of chromosome of Desulforudis audaxviator MP104C.</title>
        <authorList>
            <person name="Copeland A."/>
            <person name="Lucas S."/>
            <person name="Lapidus A."/>
            <person name="Barry K."/>
            <person name="Glavina del Rio T."/>
            <person name="Dalin E."/>
            <person name="Tice H."/>
            <person name="Bruce D."/>
            <person name="Pitluck S."/>
            <person name="Lowry S.R."/>
            <person name="Larimer F."/>
            <person name="Land M.L."/>
            <person name="Hauser L."/>
            <person name="Kyrpides N."/>
            <person name="Ivanova N.N."/>
            <person name="Richardson P."/>
        </authorList>
    </citation>
    <scope>NUCLEOTIDE SEQUENCE [LARGE SCALE GENOMIC DNA]</scope>
    <source>
        <strain evidence="7">MP104C</strain>
    </source>
</reference>
<dbReference type="Pfam" id="PF02662">
    <property type="entry name" value="FlpD"/>
    <property type="match status" value="2"/>
</dbReference>
<evidence type="ECO:0000313" key="7">
    <source>
        <dbReference type="Proteomes" id="UP000008544"/>
    </source>
</evidence>
<evidence type="ECO:0000259" key="5">
    <source>
        <dbReference type="Pfam" id="PF02662"/>
    </source>
</evidence>
<organism evidence="6 7">
    <name type="scientific">Desulforudis audaxviator (strain MP104C)</name>
    <dbReference type="NCBI Taxonomy" id="477974"/>
    <lineage>
        <taxon>Bacteria</taxon>
        <taxon>Bacillati</taxon>
        <taxon>Bacillota</taxon>
        <taxon>Clostridia</taxon>
        <taxon>Thermoanaerobacterales</taxon>
        <taxon>Candidatus Desulforudaceae</taxon>
        <taxon>Candidatus Desulforudis</taxon>
    </lineage>
</organism>
<dbReference type="GO" id="GO:0046872">
    <property type="term" value="F:metal ion binding"/>
    <property type="evidence" value="ECO:0007669"/>
    <property type="project" value="UniProtKB-KW"/>
</dbReference>
<evidence type="ECO:0000256" key="4">
    <source>
        <dbReference type="ARBA" id="ARBA00023014"/>
    </source>
</evidence>
<evidence type="ECO:0000256" key="3">
    <source>
        <dbReference type="ARBA" id="ARBA00023004"/>
    </source>
</evidence>
<keyword evidence="2" id="KW-0560">Oxidoreductase</keyword>